<dbReference type="InterPro" id="IPR022003">
    <property type="entry name" value="RST"/>
</dbReference>
<evidence type="ECO:0000256" key="3">
    <source>
        <dbReference type="SAM" id="SignalP"/>
    </source>
</evidence>
<sequence>MLLFLFIFLGASSKIKKVFSKLNSRIKFHDLLRVLSKYLHPSRMVLISKYYEDFQKNKITKLVLVRKLR</sequence>
<evidence type="ECO:0000256" key="2">
    <source>
        <dbReference type="ARBA" id="ARBA00023242"/>
    </source>
</evidence>
<dbReference type="AlphaFoldDB" id="A0AAN8YDG2"/>
<keyword evidence="3" id="KW-0732">Signal</keyword>
<evidence type="ECO:0000256" key="1">
    <source>
        <dbReference type="ARBA" id="ARBA00004123"/>
    </source>
</evidence>
<name>A0AAN8YDG2_SOLBU</name>
<proteinExistence type="predicted"/>
<evidence type="ECO:0000259" key="4">
    <source>
        <dbReference type="PROSITE" id="PS51879"/>
    </source>
</evidence>
<organism evidence="5 6">
    <name type="scientific">Solanum bulbocastanum</name>
    <name type="common">Wild potato</name>
    <dbReference type="NCBI Taxonomy" id="147425"/>
    <lineage>
        <taxon>Eukaryota</taxon>
        <taxon>Viridiplantae</taxon>
        <taxon>Streptophyta</taxon>
        <taxon>Embryophyta</taxon>
        <taxon>Tracheophyta</taxon>
        <taxon>Spermatophyta</taxon>
        <taxon>Magnoliopsida</taxon>
        <taxon>eudicotyledons</taxon>
        <taxon>Gunneridae</taxon>
        <taxon>Pentapetalae</taxon>
        <taxon>asterids</taxon>
        <taxon>lamiids</taxon>
        <taxon>Solanales</taxon>
        <taxon>Solanaceae</taxon>
        <taxon>Solanoideae</taxon>
        <taxon>Solaneae</taxon>
        <taxon>Solanum</taxon>
    </lineage>
</organism>
<feature type="signal peptide" evidence="3">
    <location>
        <begin position="1"/>
        <end position="20"/>
    </location>
</feature>
<gene>
    <name evidence="5" type="ORF">RDI58_012868</name>
</gene>
<comment type="caution">
    <text evidence="5">The sequence shown here is derived from an EMBL/GenBank/DDBJ whole genome shotgun (WGS) entry which is preliminary data.</text>
</comment>
<feature type="domain" description="RST" evidence="4">
    <location>
        <begin position="19"/>
        <end position="69"/>
    </location>
</feature>
<dbReference type="EMBL" id="JBANQN010000005">
    <property type="protein sequence ID" value="KAK6789069.1"/>
    <property type="molecule type" value="Genomic_DNA"/>
</dbReference>
<dbReference type="Pfam" id="PF12174">
    <property type="entry name" value="RST"/>
    <property type="match status" value="1"/>
</dbReference>
<dbReference type="GO" id="GO:0005634">
    <property type="term" value="C:nucleus"/>
    <property type="evidence" value="ECO:0007669"/>
    <property type="project" value="UniProtKB-SubCell"/>
</dbReference>
<reference evidence="5 6" key="1">
    <citation type="submission" date="2024-02" db="EMBL/GenBank/DDBJ databases">
        <title>de novo genome assembly of Solanum bulbocastanum strain 11H21.</title>
        <authorList>
            <person name="Hosaka A.J."/>
        </authorList>
    </citation>
    <scope>NUCLEOTIDE SEQUENCE [LARGE SCALE GENOMIC DNA]</scope>
    <source>
        <tissue evidence="5">Young leaves</tissue>
    </source>
</reference>
<keyword evidence="6" id="KW-1185">Reference proteome</keyword>
<keyword evidence="2" id="KW-0539">Nucleus</keyword>
<comment type="subcellular location">
    <subcellularLocation>
        <location evidence="1">Nucleus</location>
    </subcellularLocation>
</comment>
<dbReference type="Proteomes" id="UP001371456">
    <property type="component" value="Unassembled WGS sequence"/>
</dbReference>
<accession>A0AAN8YDG2</accession>
<dbReference type="PROSITE" id="PS51879">
    <property type="entry name" value="RST"/>
    <property type="match status" value="1"/>
</dbReference>
<evidence type="ECO:0000313" key="6">
    <source>
        <dbReference type="Proteomes" id="UP001371456"/>
    </source>
</evidence>
<feature type="chain" id="PRO_5042957535" description="RST domain-containing protein" evidence="3">
    <location>
        <begin position="21"/>
        <end position="69"/>
    </location>
</feature>
<evidence type="ECO:0000313" key="5">
    <source>
        <dbReference type="EMBL" id="KAK6789069.1"/>
    </source>
</evidence>
<protein>
    <recommendedName>
        <fullName evidence="4">RST domain-containing protein</fullName>
    </recommendedName>
</protein>